<evidence type="ECO:0008006" key="3">
    <source>
        <dbReference type="Google" id="ProtNLM"/>
    </source>
</evidence>
<sequence>MSDSKRVSLCPACGACPEVVLNQRSEEVLIGEEGNLTKLNKEAWNTLVKKIRAGELAEM</sequence>
<protein>
    <recommendedName>
        <fullName evidence="3">4Fe-4S ferredoxin-type domain-containing protein</fullName>
    </recommendedName>
</protein>
<keyword evidence="2" id="KW-1185">Reference proteome</keyword>
<dbReference type="RefSeq" id="WP_313831143.1">
    <property type="nucleotide sequence ID" value="NZ_JAQOUE010000001.1"/>
</dbReference>
<dbReference type="EMBL" id="JAQOUE010000001">
    <property type="protein sequence ID" value="MDT7040784.1"/>
    <property type="molecule type" value="Genomic_DNA"/>
</dbReference>
<evidence type="ECO:0000313" key="1">
    <source>
        <dbReference type="EMBL" id="MDT7040784.1"/>
    </source>
</evidence>
<gene>
    <name evidence="1" type="ORF">PPG34_00375</name>
</gene>
<comment type="caution">
    <text evidence="1">The sequence shown here is derived from an EMBL/GenBank/DDBJ whole genome shotgun (WGS) entry which is preliminary data.</text>
</comment>
<accession>A0ABU3K334</accession>
<name>A0ABU3K334_9BACT</name>
<proteinExistence type="predicted"/>
<organism evidence="1 2">
    <name type="scientific">Candidatus Nitronereus thalassa</name>
    <dbReference type="NCBI Taxonomy" id="3020898"/>
    <lineage>
        <taxon>Bacteria</taxon>
        <taxon>Pseudomonadati</taxon>
        <taxon>Nitrospirota</taxon>
        <taxon>Nitrospiria</taxon>
        <taxon>Nitrospirales</taxon>
        <taxon>Nitrospiraceae</taxon>
        <taxon>Candidatus Nitronereus</taxon>
    </lineage>
</organism>
<dbReference type="Proteomes" id="UP001250932">
    <property type="component" value="Unassembled WGS sequence"/>
</dbReference>
<evidence type="ECO:0000313" key="2">
    <source>
        <dbReference type="Proteomes" id="UP001250932"/>
    </source>
</evidence>
<reference evidence="1 2" key="1">
    <citation type="journal article" date="2023" name="ISME J.">
        <title>Cultivation and genomic characterization of novel and ubiquitous marine nitrite-oxidizing bacteria from the Nitrospirales.</title>
        <authorList>
            <person name="Mueller A.J."/>
            <person name="Daebeler A."/>
            <person name="Herbold C.W."/>
            <person name="Kirkegaard R.H."/>
            <person name="Daims H."/>
        </authorList>
    </citation>
    <scope>NUCLEOTIDE SEQUENCE [LARGE SCALE GENOMIC DNA]</scope>
    <source>
        <strain evidence="1 2">EB</strain>
    </source>
</reference>